<proteinExistence type="predicted"/>
<name>A0AA35M7U3_9HYPO</name>
<dbReference type="EMBL" id="CABFNP030001198">
    <property type="protein sequence ID" value="CAI6092140.1"/>
    <property type="molecule type" value="Genomic_DNA"/>
</dbReference>
<feature type="region of interest" description="Disordered" evidence="1">
    <location>
        <begin position="198"/>
        <end position="223"/>
    </location>
</feature>
<dbReference type="SUPFAM" id="SSF56112">
    <property type="entry name" value="Protein kinase-like (PK-like)"/>
    <property type="match status" value="1"/>
</dbReference>
<dbReference type="Pfam" id="PF00069">
    <property type="entry name" value="Pkinase"/>
    <property type="match status" value="1"/>
</dbReference>
<reference evidence="3" key="1">
    <citation type="submission" date="2023-01" db="EMBL/GenBank/DDBJ databases">
        <authorList>
            <person name="Piombo E."/>
        </authorList>
    </citation>
    <scope>NUCLEOTIDE SEQUENCE</scope>
</reference>
<comment type="caution">
    <text evidence="3">The sequence shown here is derived from an EMBL/GenBank/DDBJ whole genome shotgun (WGS) entry which is preliminary data.</text>
</comment>
<dbReference type="PANTHER" id="PTHR24359">
    <property type="entry name" value="SERINE/THREONINE-PROTEIN KINASE SBK1"/>
    <property type="match status" value="1"/>
</dbReference>
<dbReference type="GO" id="GO:0005524">
    <property type="term" value="F:ATP binding"/>
    <property type="evidence" value="ECO:0007669"/>
    <property type="project" value="InterPro"/>
</dbReference>
<dbReference type="PROSITE" id="PS50011">
    <property type="entry name" value="PROTEIN_KINASE_DOM"/>
    <property type="match status" value="1"/>
</dbReference>
<dbReference type="GO" id="GO:0004674">
    <property type="term" value="F:protein serine/threonine kinase activity"/>
    <property type="evidence" value="ECO:0007669"/>
    <property type="project" value="TreeGrafter"/>
</dbReference>
<evidence type="ECO:0000313" key="3">
    <source>
        <dbReference type="EMBL" id="CAI6092140.1"/>
    </source>
</evidence>
<organism evidence="3 4">
    <name type="scientific">Clonostachys chloroleuca</name>
    <dbReference type="NCBI Taxonomy" id="1926264"/>
    <lineage>
        <taxon>Eukaryota</taxon>
        <taxon>Fungi</taxon>
        <taxon>Dikarya</taxon>
        <taxon>Ascomycota</taxon>
        <taxon>Pezizomycotina</taxon>
        <taxon>Sordariomycetes</taxon>
        <taxon>Hypocreomycetidae</taxon>
        <taxon>Hypocreales</taxon>
        <taxon>Bionectriaceae</taxon>
        <taxon>Clonostachys</taxon>
    </lineage>
</organism>
<feature type="compositionally biased region" description="Basic and acidic residues" evidence="1">
    <location>
        <begin position="212"/>
        <end position="222"/>
    </location>
</feature>
<dbReference type="PANTHER" id="PTHR24359:SF37">
    <property type="entry name" value="PROTEIN KINASE DOMAIN-CONTAINING PROTEIN"/>
    <property type="match status" value="1"/>
</dbReference>
<feature type="region of interest" description="Disordered" evidence="1">
    <location>
        <begin position="449"/>
        <end position="469"/>
    </location>
</feature>
<accession>A0AA35M7U3</accession>
<dbReference type="Gene3D" id="1.10.510.10">
    <property type="entry name" value="Transferase(Phosphotransferase) domain 1"/>
    <property type="match status" value="1"/>
</dbReference>
<dbReference type="InterPro" id="IPR000719">
    <property type="entry name" value="Prot_kinase_dom"/>
</dbReference>
<dbReference type="SMART" id="SM00220">
    <property type="entry name" value="S_TKc"/>
    <property type="match status" value="1"/>
</dbReference>
<evidence type="ECO:0000256" key="1">
    <source>
        <dbReference type="SAM" id="MobiDB-lite"/>
    </source>
</evidence>
<feature type="region of interest" description="Disordered" evidence="1">
    <location>
        <begin position="693"/>
        <end position="743"/>
    </location>
</feature>
<gene>
    <name evidence="3" type="ORF">CCHLO57077_00011112</name>
</gene>
<protein>
    <recommendedName>
        <fullName evidence="2">Protein kinase domain-containing protein</fullName>
    </recommendedName>
</protein>
<sequence>MAHTASFTRSESYPGLLGTRYRTDKEIVIDTPTPWRDEIPSDGESSFRMFLNDPNGIVEPIHEEGSAPWQSFGSDYADSETVKSVKDLGLSDRKIFDSETRDFIYEDLNPDQLCRQLNIQQDTGCTFNLQQAVSQKIGSSLKRYGTTEKFRYLPLDAFDKIITPQIIYSLLKESFPHLGKKQLRCKVKEVLGGVDKESTLSPRRSQRRIPRKREDSTDTREPRKSRRRILALLVFMKALNRFEHFIKNGIYDSDFPLEDNGNDTMDSNGPHKFLEGWDVYEMNSLLIFQYFFWVPFFLIKGGELRFYLFNSKTVLPWESIKSDAHGGSGTIHKVQIHSAHFSFEESQPSDGPIYFALKEVDNVDREGYRQEFKALEKTCARTYKDKHLIKLLLAFQHGEKQYFLFEWADGNLEQLWTQTSGDSFQTIWAIQQCVGIATAIRRIHGLSSKQEEARKSSQGADAGRKEWGRHGDIKPQNILWFKKYGEDNDLLVLSDLGLARYHSIFTKSNIPHYRIDGYTGAYRPPEMDTGNHISPKYDIWSLGCVYLEFFIWYLKGGESLLKFTLERQLEDDSSVLNVQEDKYFMKMFDDNRRPYAVVKPSISEWITKLQNLDSCPEVIKEILRIIELHMLVVDSSGRKSIGQICVSLTQILKSAQEEHKSTEPRFKNALAQKVGGALTDDFVDRPATLDIGDEQESSAIADNDTKKHTATLRRAESAPSYASVAARGPRKSAIASASKSCNK</sequence>
<keyword evidence="4" id="KW-1185">Reference proteome</keyword>
<dbReference type="AlphaFoldDB" id="A0AA35M7U3"/>
<evidence type="ECO:0000259" key="2">
    <source>
        <dbReference type="PROSITE" id="PS50011"/>
    </source>
</evidence>
<dbReference type="Proteomes" id="UP001160390">
    <property type="component" value="Unassembled WGS sequence"/>
</dbReference>
<evidence type="ECO:0000313" key="4">
    <source>
        <dbReference type="Proteomes" id="UP001160390"/>
    </source>
</evidence>
<feature type="domain" description="Protein kinase" evidence="2">
    <location>
        <begin position="317"/>
        <end position="652"/>
    </location>
</feature>
<dbReference type="InterPro" id="IPR011009">
    <property type="entry name" value="Kinase-like_dom_sf"/>
</dbReference>